<comment type="caution">
    <text evidence="5">The sequence shown here is derived from an EMBL/GenBank/DDBJ whole genome shotgun (WGS) entry which is preliminary data.</text>
</comment>
<dbReference type="NCBIfam" id="TIGR00125">
    <property type="entry name" value="cyt_tran_rel"/>
    <property type="match status" value="1"/>
</dbReference>
<sequence>MVGDVLLDEDVRGGARRLSPDGPVPVVDVEETRRRAGGAGLAAGLLASAGHEVVLVTVLGDDDAGTRLRDVLTGTEVVAGPSGSLTPVKRRLLAGAHVVARMDEGCGAGARPESTAEMRAALERADAVLVSDYGRGLCEDPALREALRLRAAAVPVVWDPHPRGAQPVSGVAAVTPNAAEAAALTGTPADDCRTATRAAAALLRTWPAEAAVVTLGGEGALALERGGLPLFAPVHRTAAGDACGAGDRFAGSLCAHLAAGAPLGRATEAAVAEAAAFIAAGGVGAPAQETAEHGLGTSNSLDARLETVRAQGGTVVATGGCFDLLHAGHARTLAAARRLGDVLVVCVNSDASVRRLKGPGRPFVPQEDRVALLEALACVDAAVVFEEDSPERTLERLRPDLWVKGGDYTADSLPETELVSRWGGQTVTVPFLPGRSTTSLAAARQAAG</sequence>
<name>A0ABN2WEK2_9MICO</name>
<dbReference type="EMBL" id="BAAAPZ010000002">
    <property type="protein sequence ID" value="GAA2089990.1"/>
    <property type="molecule type" value="Genomic_DNA"/>
</dbReference>
<evidence type="ECO:0000259" key="4">
    <source>
        <dbReference type="Pfam" id="PF01467"/>
    </source>
</evidence>
<reference evidence="5 6" key="1">
    <citation type="journal article" date="2019" name="Int. J. Syst. Evol. Microbiol.">
        <title>The Global Catalogue of Microorganisms (GCM) 10K type strain sequencing project: providing services to taxonomists for standard genome sequencing and annotation.</title>
        <authorList>
            <consortium name="The Broad Institute Genomics Platform"/>
            <consortium name="The Broad Institute Genome Sequencing Center for Infectious Disease"/>
            <person name="Wu L."/>
            <person name="Ma J."/>
        </authorList>
    </citation>
    <scope>NUCLEOTIDE SEQUENCE [LARGE SCALE GENOMIC DNA]</scope>
    <source>
        <strain evidence="5 6">JCM 15900</strain>
    </source>
</reference>
<dbReference type="PANTHER" id="PTHR46969">
    <property type="entry name" value="BIFUNCTIONAL PROTEIN HLDE"/>
    <property type="match status" value="1"/>
</dbReference>
<keyword evidence="2" id="KW-0119">Carbohydrate metabolism</keyword>
<evidence type="ECO:0000256" key="1">
    <source>
        <dbReference type="ARBA" id="ARBA00023268"/>
    </source>
</evidence>
<dbReference type="SUPFAM" id="SSF52374">
    <property type="entry name" value="Nucleotidylyl transferase"/>
    <property type="match status" value="1"/>
</dbReference>
<dbReference type="SUPFAM" id="SSF53613">
    <property type="entry name" value="Ribokinase-like"/>
    <property type="match status" value="1"/>
</dbReference>
<dbReference type="InterPro" id="IPR029056">
    <property type="entry name" value="Ribokinase-like"/>
</dbReference>
<keyword evidence="5" id="KW-0548">Nucleotidyltransferase</keyword>
<proteinExistence type="predicted"/>
<dbReference type="InterPro" id="IPR011611">
    <property type="entry name" value="PfkB_dom"/>
</dbReference>
<evidence type="ECO:0000313" key="6">
    <source>
        <dbReference type="Proteomes" id="UP001500984"/>
    </source>
</evidence>
<dbReference type="GO" id="GO:0016779">
    <property type="term" value="F:nucleotidyltransferase activity"/>
    <property type="evidence" value="ECO:0007669"/>
    <property type="project" value="UniProtKB-KW"/>
</dbReference>
<evidence type="ECO:0000256" key="2">
    <source>
        <dbReference type="ARBA" id="ARBA00023277"/>
    </source>
</evidence>
<keyword evidence="6" id="KW-1185">Reference proteome</keyword>
<dbReference type="InterPro" id="IPR004821">
    <property type="entry name" value="Cyt_trans-like"/>
</dbReference>
<organism evidence="5 6">
    <name type="scientific">Brevibacterium salitolerans</name>
    <dbReference type="NCBI Taxonomy" id="1403566"/>
    <lineage>
        <taxon>Bacteria</taxon>
        <taxon>Bacillati</taxon>
        <taxon>Actinomycetota</taxon>
        <taxon>Actinomycetes</taxon>
        <taxon>Micrococcales</taxon>
        <taxon>Brevibacteriaceae</taxon>
        <taxon>Brevibacterium</taxon>
    </lineage>
</organism>
<keyword evidence="1" id="KW-0511">Multifunctional enzyme</keyword>
<dbReference type="PANTHER" id="PTHR46969:SF1">
    <property type="entry name" value="BIFUNCTIONAL PROTEIN HLDE"/>
    <property type="match status" value="1"/>
</dbReference>
<protein>
    <submittedName>
        <fullName evidence="5">D-glycero-beta-D-manno-heptose 1-phosphate adenylyltransferase</fullName>
    </submittedName>
</protein>
<dbReference type="Gene3D" id="3.40.1190.20">
    <property type="match status" value="1"/>
</dbReference>
<dbReference type="Proteomes" id="UP001500984">
    <property type="component" value="Unassembled WGS sequence"/>
</dbReference>
<feature type="domain" description="Carbohydrate kinase PfkB" evidence="3">
    <location>
        <begin position="25"/>
        <end position="287"/>
    </location>
</feature>
<gene>
    <name evidence="5" type="primary">rfaE2</name>
    <name evidence="5" type="ORF">GCM10009823_06120</name>
</gene>
<feature type="domain" description="Cytidyltransferase-like" evidence="4">
    <location>
        <begin position="318"/>
        <end position="412"/>
    </location>
</feature>
<accession>A0ABN2WEK2</accession>
<dbReference type="Pfam" id="PF00294">
    <property type="entry name" value="PfkB"/>
    <property type="match status" value="1"/>
</dbReference>
<evidence type="ECO:0000313" key="5">
    <source>
        <dbReference type="EMBL" id="GAA2089990.1"/>
    </source>
</evidence>
<dbReference type="Gene3D" id="3.40.50.620">
    <property type="entry name" value="HUPs"/>
    <property type="match status" value="1"/>
</dbReference>
<dbReference type="InterPro" id="IPR014729">
    <property type="entry name" value="Rossmann-like_a/b/a_fold"/>
</dbReference>
<keyword evidence="5" id="KW-0808">Transferase</keyword>
<dbReference type="Pfam" id="PF01467">
    <property type="entry name" value="CTP_transf_like"/>
    <property type="match status" value="1"/>
</dbReference>
<evidence type="ECO:0000259" key="3">
    <source>
        <dbReference type="Pfam" id="PF00294"/>
    </source>
</evidence>